<feature type="active site" description="Proton acceptor" evidence="15">
    <location>
        <position position="376"/>
    </location>
</feature>
<evidence type="ECO:0000256" key="14">
    <source>
        <dbReference type="ARBA" id="ARBA00023288"/>
    </source>
</evidence>
<evidence type="ECO:0008006" key="25">
    <source>
        <dbReference type="Google" id="ProtNLM"/>
    </source>
</evidence>
<evidence type="ECO:0000256" key="15">
    <source>
        <dbReference type="PIRSR" id="PIRSR634016-1"/>
    </source>
</evidence>
<evidence type="ECO:0000313" key="23">
    <source>
        <dbReference type="EMBL" id="KAG6458924.1"/>
    </source>
</evidence>
<dbReference type="PANTHER" id="PTHR11533">
    <property type="entry name" value="PROTEASE M1 ZINC METALLOPROTEASE"/>
    <property type="match status" value="1"/>
</dbReference>
<evidence type="ECO:0000256" key="8">
    <source>
        <dbReference type="ARBA" id="ARBA00022729"/>
    </source>
</evidence>
<evidence type="ECO:0000256" key="16">
    <source>
        <dbReference type="PIRSR" id="PIRSR634016-3"/>
    </source>
</evidence>
<dbReference type="GO" id="GO:0005886">
    <property type="term" value="C:plasma membrane"/>
    <property type="evidence" value="ECO:0007669"/>
    <property type="project" value="UniProtKB-SubCell"/>
</dbReference>
<proteinExistence type="inferred from homology"/>
<dbReference type="InterPro" id="IPR014782">
    <property type="entry name" value="Peptidase_M1_dom"/>
</dbReference>
<evidence type="ECO:0000256" key="11">
    <source>
        <dbReference type="ARBA" id="ARBA00023049"/>
    </source>
</evidence>
<evidence type="ECO:0000313" key="24">
    <source>
        <dbReference type="Proteomes" id="UP000791440"/>
    </source>
</evidence>
<feature type="binding site" evidence="16">
    <location>
        <position position="379"/>
    </location>
    <ligand>
        <name>Zn(2+)</name>
        <dbReference type="ChEBI" id="CHEBI:29105"/>
        <note>catalytic</note>
    </ligand>
</feature>
<dbReference type="PANTHER" id="PTHR11533:SF301">
    <property type="entry name" value="AMINOPEPTIDASE"/>
    <property type="match status" value="1"/>
</dbReference>
<keyword evidence="6" id="KW-0645">Protease</keyword>
<evidence type="ECO:0000256" key="9">
    <source>
        <dbReference type="ARBA" id="ARBA00022801"/>
    </source>
</evidence>
<dbReference type="GO" id="GO:0043171">
    <property type="term" value="P:peptide catabolic process"/>
    <property type="evidence" value="ECO:0007669"/>
    <property type="project" value="TreeGrafter"/>
</dbReference>
<dbReference type="FunFam" id="1.10.390.10:FF:000013">
    <property type="entry name" value="Aminopeptidase N"/>
    <property type="match status" value="1"/>
</dbReference>
<keyword evidence="13" id="KW-0325">Glycoprotein</keyword>
<dbReference type="GO" id="GO:0005615">
    <property type="term" value="C:extracellular space"/>
    <property type="evidence" value="ECO:0007669"/>
    <property type="project" value="TreeGrafter"/>
</dbReference>
<evidence type="ECO:0000256" key="2">
    <source>
        <dbReference type="ARBA" id="ARBA00010136"/>
    </source>
</evidence>
<feature type="site" description="Transition state stabilizer" evidence="17">
    <location>
        <position position="462"/>
    </location>
</feature>
<gene>
    <name evidence="23" type="ORF">O3G_MSEX011124</name>
</gene>
<feature type="domain" description="Aminopeptidase N-like N-terminal" evidence="22">
    <location>
        <begin position="71"/>
        <end position="262"/>
    </location>
</feature>
<feature type="binding site" evidence="16">
    <location>
        <position position="398"/>
    </location>
    <ligand>
        <name>Zn(2+)</name>
        <dbReference type="ChEBI" id="CHEBI:29105"/>
        <note>catalytic</note>
    </ligand>
</feature>
<dbReference type="GO" id="GO:0042277">
    <property type="term" value="F:peptide binding"/>
    <property type="evidence" value="ECO:0007669"/>
    <property type="project" value="TreeGrafter"/>
</dbReference>
<dbReference type="Proteomes" id="UP000791440">
    <property type="component" value="Unassembled WGS sequence"/>
</dbReference>
<evidence type="ECO:0000256" key="18">
    <source>
        <dbReference type="SAM" id="MobiDB-lite"/>
    </source>
</evidence>
<evidence type="ECO:0000256" key="10">
    <source>
        <dbReference type="ARBA" id="ARBA00022833"/>
    </source>
</evidence>
<keyword evidence="24" id="KW-1185">Reference proteome</keyword>
<feature type="domain" description="Peptidase M1 membrane alanine aminopeptidase" evidence="20">
    <location>
        <begin position="299"/>
        <end position="511"/>
    </location>
</feature>
<evidence type="ECO:0000256" key="7">
    <source>
        <dbReference type="ARBA" id="ARBA00022723"/>
    </source>
</evidence>
<name>A0A921ZJD1_MANSE</name>
<dbReference type="InterPro" id="IPR050344">
    <property type="entry name" value="Peptidase_M1_aminopeptidases"/>
</dbReference>
<protein>
    <recommendedName>
        <fullName evidence="25">Aminopeptidase N</fullName>
    </recommendedName>
</protein>
<dbReference type="Pfam" id="PF01433">
    <property type="entry name" value="Peptidase_M1"/>
    <property type="match status" value="1"/>
</dbReference>
<dbReference type="GO" id="GO:0008270">
    <property type="term" value="F:zinc ion binding"/>
    <property type="evidence" value="ECO:0007669"/>
    <property type="project" value="InterPro"/>
</dbReference>
<evidence type="ECO:0000259" key="20">
    <source>
        <dbReference type="Pfam" id="PF01433"/>
    </source>
</evidence>
<organism evidence="23 24">
    <name type="scientific">Manduca sexta</name>
    <name type="common">Tobacco hawkmoth</name>
    <name type="synonym">Tobacco hornworm</name>
    <dbReference type="NCBI Taxonomy" id="7130"/>
    <lineage>
        <taxon>Eukaryota</taxon>
        <taxon>Metazoa</taxon>
        <taxon>Ecdysozoa</taxon>
        <taxon>Arthropoda</taxon>
        <taxon>Hexapoda</taxon>
        <taxon>Insecta</taxon>
        <taxon>Pterygota</taxon>
        <taxon>Neoptera</taxon>
        <taxon>Endopterygota</taxon>
        <taxon>Lepidoptera</taxon>
        <taxon>Glossata</taxon>
        <taxon>Ditrysia</taxon>
        <taxon>Bombycoidea</taxon>
        <taxon>Sphingidae</taxon>
        <taxon>Sphinginae</taxon>
        <taxon>Sphingini</taxon>
        <taxon>Manduca</taxon>
    </lineage>
</organism>
<evidence type="ECO:0000259" key="21">
    <source>
        <dbReference type="Pfam" id="PF11838"/>
    </source>
</evidence>
<feature type="domain" description="ERAP1-like C-terminal" evidence="21">
    <location>
        <begin position="611"/>
        <end position="910"/>
    </location>
</feature>
<comment type="subcellular location">
    <subcellularLocation>
        <location evidence="1">Cell membrane</location>
        <topology evidence="1">Lipid-anchor</topology>
        <topology evidence="1">GPI-anchor</topology>
    </subcellularLocation>
</comment>
<keyword evidence="12" id="KW-0472">Membrane</keyword>
<evidence type="ECO:0000256" key="1">
    <source>
        <dbReference type="ARBA" id="ARBA00004609"/>
    </source>
</evidence>
<keyword evidence="5" id="KW-0336">GPI-anchor</keyword>
<dbReference type="Pfam" id="PF17900">
    <property type="entry name" value="Peptidase_M1_N"/>
    <property type="match status" value="1"/>
</dbReference>
<keyword evidence="11" id="KW-0482">Metalloprotease</keyword>
<evidence type="ECO:0000256" key="17">
    <source>
        <dbReference type="PIRSR" id="PIRSR634016-4"/>
    </source>
</evidence>
<comment type="similarity">
    <text evidence="2">Belongs to the peptidase M1 family.</text>
</comment>
<dbReference type="InterPro" id="IPR045357">
    <property type="entry name" value="Aminopeptidase_N-like_N"/>
</dbReference>
<dbReference type="CDD" id="cd09601">
    <property type="entry name" value="M1_APN-Q_like"/>
    <property type="match status" value="1"/>
</dbReference>
<feature type="binding site" evidence="16">
    <location>
        <position position="375"/>
    </location>
    <ligand>
        <name>Zn(2+)</name>
        <dbReference type="ChEBI" id="CHEBI:29105"/>
        <note>catalytic</note>
    </ligand>
</feature>
<evidence type="ECO:0000259" key="22">
    <source>
        <dbReference type="Pfam" id="PF17900"/>
    </source>
</evidence>
<evidence type="ECO:0000256" key="4">
    <source>
        <dbReference type="ARBA" id="ARBA00022475"/>
    </source>
</evidence>
<evidence type="ECO:0000256" key="3">
    <source>
        <dbReference type="ARBA" id="ARBA00022438"/>
    </source>
</evidence>
<dbReference type="GO" id="GO:0070006">
    <property type="term" value="F:metalloaminopeptidase activity"/>
    <property type="evidence" value="ECO:0007669"/>
    <property type="project" value="TreeGrafter"/>
</dbReference>
<feature type="signal peptide" evidence="19">
    <location>
        <begin position="1"/>
        <end position="18"/>
    </location>
</feature>
<dbReference type="EMBL" id="JH668601">
    <property type="protein sequence ID" value="KAG6458924.1"/>
    <property type="molecule type" value="Genomic_DNA"/>
</dbReference>
<keyword evidence="10 16" id="KW-0862">Zinc</keyword>
<comment type="caution">
    <text evidence="23">The sequence shown here is derived from an EMBL/GenBank/DDBJ whole genome shotgun (WGS) entry which is preliminary data.</text>
</comment>
<dbReference type="FunFam" id="2.60.40.1910:FF:000008">
    <property type="entry name" value="Aminopeptidase"/>
    <property type="match status" value="1"/>
</dbReference>
<comment type="cofactor">
    <cofactor evidence="16">
        <name>Zn(2+)</name>
        <dbReference type="ChEBI" id="CHEBI:29105"/>
    </cofactor>
    <text evidence="16">Binds 1 zinc ion per subunit.</text>
</comment>
<keyword evidence="7 16" id="KW-0479">Metal-binding</keyword>
<dbReference type="Pfam" id="PF11838">
    <property type="entry name" value="ERAP1_C"/>
    <property type="match status" value="1"/>
</dbReference>
<keyword evidence="14" id="KW-0449">Lipoprotein</keyword>
<dbReference type="GO" id="GO:0098552">
    <property type="term" value="C:side of membrane"/>
    <property type="evidence" value="ECO:0007669"/>
    <property type="project" value="UniProtKB-KW"/>
</dbReference>
<keyword evidence="3" id="KW-0031">Aminopeptidase</keyword>
<dbReference type="GO" id="GO:0005737">
    <property type="term" value="C:cytoplasm"/>
    <property type="evidence" value="ECO:0007669"/>
    <property type="project" value="TreeGrafter"/>
</dbReference>
<evidence type="ECO:0000256" key="19">
    <source>
        <dbReference type="SAM" id="SignalP"/>
    </source>
</evidence>
<dbReference type="InterPro" id="IPR024571">
    <property type="entry name" value="ERAP1-like_C_dom"/>
</dbReference>
<feature type="chain" id="PRO_5037218631" description="Aminopeptidase N" evidence="19">
    <location>
        <begin position="19"/>
        <end position="1010"/>
    </location>
</feature>
<evidence type="ECO:0000256" key="5">
    <source>
        <dbReference type="ARBA" id="ARBA00022622"/>
    </source>
</evidence>
<keyword evidence="9" id="KW-0378">Hydrolase</keyword>
<keyword evidence="8 19" id="KW-0732">Signal</keyword>
<dbReference type="AlphaFoldDB" id="A0A921ZJD1"/>
<feature type="region of interest" description="Disordered" evidence="18">
    <location>
        <begin position="954"/>
        <end position="976"/>
    </location>
</feature>
<evidence type="ECO:0000256" key="6">
    <source>
        <dbReference type="ARBA" id="ARBA00022670"/>
    </source>
</evidence>
<sequence length="1010" mass="114120">MLTSKFIILALACVLSNAVSFDPPVMRTASTIFGDEKLKGEIFENIDEQEVAMTSGVTRNSAYRLPTTTRPSRYNVHWTIDMSRRTYTGNVAIQLFATQSGVNEIVIHSDHVTIQSVVLQQGSAIIPQTYSLDQQYQFLRVRLTSGTLNYNPSTPVIYTLTINFGAAMRTDMYGIYESWYRNNPNSETVSWMATTQFQATSARYAFPCYDEPSFKANFDITITRPNNFRSWSCTRIKETRASSVLNFQDDIYHTTPYMSTYLIALIVAEYDSLELRQNNVVMYEVIARPGALSAGQGQYAFDVGQELLAEMSKHTAMDFYTMDPNLKMTQASIPDFSAGAMENWGLLTYREAYLMYDANHTSSYYKQVIAYILSHEIAHMWFGNLVTCEWWDVLWLNEGFARYYQYFLTDWVETYMGLGERFITEQLQASLLSDSANNPHPLSTSGINTPAQVSGMFSTISYNKGASIIRMTEHLLGFDVHRQGLRNYLVERAFNIVSPIDLFQSLERAANATGAISEYGQDFNFIEYYRSWTEQSGHPVLNVDVNHQTGQMTVYQRRFNINSGYSNVNTNYIVPISFATASNPDFANTKPTHILSKAVQIINRGSVGDEWVIFNKQQTGFYRVNYDDYTWNLIVLALRGAQRTQIHEYNRAQIVNDVFQFARSGIMTYNRAFNILSFLENETAYTPWVAAVTGFNWIRNRLAGTPELTRLHNMIAQWASRVMSELTYYPVPNESFMRSYLRYQLAPLMCNVNVAACRTAATAQFQALRNNAVEVPVDSRNWVYCNALRQGTTADYDFLYNRFLNHNVYTEKIQILLVLGCTPHQTSLNSFLNNIVLRNTIIRPQDYTNAFNGAVTGNEGNTQIVFQYIQNNLARVTEAFGTPNIPISYVSSRLRTEAEINAFQAWANQTRTQLGNSYQAVYNGAESSRESIAWAAAVQSDMNTYFTNGNEAIQQSTAAPTTTTTTTTVAPPSISEPVTPVLPEPVPDSAATSFLSAVVVLLAAVANMAL</sequence>
<accession>A0A921ZJD1</accession>
<reference evidence="23" key="1">
    <citation type="journal article" date="2016" name="Insect Biochem. Mol. Biol.">
        <title>Multifaceted biological insights from a draft genome sequence of the tobacco hornworm moth, Manduca sexta.</title>
        <authorList>
            <person name="Kanost M.R."/>
            <person name="Arrese E.L."/>
            <person name="Cao X."/>
            <person name="Chen Y.R."/>
            <person name="Chellapilla S."/>
            <person name="Goldsmith M.R."/>
            <person name="Grosse-Wilde E."/>
            <person name="Heckel D.G."/>
            <person name="Herndon N."/>
            <person name="Jiang H."/>
            <person name="Papanicolaou A."/>
            <person name="Qu J."/>
            <person name="Soulages J.L."/>
            <person name="Vogel H."/>
            <person name="Walters J."/>
            <person name="Waterhouse R.M."/>
            <person name="Ahn S.J."/>
            <person name="Almeida F.C."/>
            <person name="An C."/>
            <person name="Aqrawi P."/>
            <person name="Bretschneider A."/>
            <person name="Bryant W.B."/>
            <person name="Bucks S."/>
            <person name="Chao H."/>
            <person name="Chevignon G."/>
            <person name="Christen J.M."/>
            <person name="Clarke D.F."/>
            <person name="Dittmer N.T."/>
            <person name="Ferguson L.C.F."/>
            <person name="Garavelou S."/>
            <person name="Gordon K.H.J."/>
            <person name="Gunaratna R.T."/>
            <person name="Han Y."/>
            <person name="Hauser F."/>
            <person name="He Y."/>
            <person name="Heidel-Fischer H."/>
            <person name="Hirsh A."/>
            <person name="Hu Y."/>
            <person name="Jiang H."/>
            <person name="Kalra D."/>
            <person name="Klinner C."/>
            <person name="Konig C."/>
            <person name="Kovar C."/>
            <person name="Kroll A.R."/>
            <person name="Kuwar S.S."/>
            <person name="Lee S.L."/>
            <person name="Lehman R."/>
            <person name="Li K."/>
            <person name="Li Z."/>
            <person name="Liang H."/>
            <person name="Lovelace S."/>
            <person name="Lu Z."/>
            <person name="Mansfield J.H."/>
            <person name="McCulloch K.J."/>
            <person name="Mathew T."/>
            <person name="Morton B."/>
            <person name="Muzny D.M."/>
            <person name="Neunemann D."/>
            <person name="Ongeri F."/>
            <person name="Pauchet Y."/>
            <person name="Pu L.L."/>
            <person name="Pyrousis I."/>
            <person name="Rao X.J."/>
            <person name="Redding A."/>
            <person name="Roesel C."/>
            <person name="Sanchez-Gracia A."/>
            <person name="Schaack S."/>
            <person name="Shukla A."/>
            <person name="Tetreau G."/>
            <person name="Wang Y."/>
            <person name="Xiong G.H."/>
            <person name="Traut W."/>
            <person name="Walsh T.K."/>
            <person name="Worley K.C."/>
            <person name="Wu D."/>
            <person name="Wu W."/>
            <person name="Wu Y.Q."/>
            <person name="Zhang X."/>
            <person name="Zou Z."/>
            <person name="Zucker H."/>
            <person name="Briscoe A.D."/>
            <person name="Burmester T."/>
            <person name="Clem R.J."/>
            <person name="Feyereisen R."/>
            <person name="Grimmelikhuijzen C.J.P."/>
            <person name="Hamodrakas S.J."/>
            <person name="Hansson B.S."/>
            <person name="Huguet E."/>
            <person name="Jermiin L.S."/>
            <person name="Lan Q."/>
            <person name="Lehman H.K."/>
            <person name="Lorenzen M."/>
            <person name="Merzendorfer H."/>
            <person name="Michalopoulos I."/>
            <person name="Morton D.B."/>
            <person name="Muthukrishnan S."/>
            <person name="Oakeshott J.G."/>
            <person name="Palmer W."/>
            <person name="Park Y."/>
            <person name="Passarelli A.L."/>
            <person name="Rozas J."/>
            <person name="Schwartz L.M."/>
            <person name="Smith W."/>
            <person name="Southgate A."/>
            <person name="Vilcinskas A."/>
            <person name="Vogt R."/>
            <person name="Wang P."/>
            <person name="Werren J."/>
            <person name="Yu X.Q."/>
            <person name="Zhou J.J."/>
            <person name="Brown S.J."/>
            <person name="Scherer S.E."/>
            <person name="Richards S."/>
            <person name="Blissard G.W."/>
        </authorList>
    </citation>
    <scope>NUCLEOTIDE SEQUENCE</scope>
</reference>
<dbReference type="InterPro" id="IPR034016">
    <property type="entry name" value="M1_APN-typ"/>
</dbReference>
<keyword evidence="4" id="KW-1003">Cell membrane</keyword>
<reference evidence="23" key="2">
    <citation type="submission" date="2020-12" db="EMBL/GenBank/DDBJ databases">
        <authorList>
            <person name="Kanost M."/>
        </authorList>
    </citation>
    <scope>NUCLEOTIDE SEQUENCE</scope>
</reference>
<evidence type="ECO:0000256" key="12">
    <source>
        <dbReference type="ARBA" id="ARBA00023136"/>
    </source>
</evidence>
<dbReference type="GO" id="GO:0006508">
    <property type="term" value="P:proteolysis"/>
    <property type="evidence" value="ECO:0007669"/>
    <property type="project" value="UniProtKB-KW"/>
</dbReference>
<feature type="compositionally biased region" description="Low complexity" evidence="18">
    <location>
        <begin position="957"/>
        <end position="976"/>
    </location>
</feature>
<evidence type="ECO:0000256" key="13">
    <source>
        <dbReference type="ARBA" id="ARBA00023180"/>
    </source>
</evidence>